<evidence type="ECO:0000313" key="3">
    <source>
        <dbReference type="Proteomes" id="UP000748531"/>
    </source>
</evidence>
<dbReference type="GO" id="GO:0005737">
    <property type="term" value="C:cytoplasm"/>
    <property type="evidence" value="ECO:0007669"/>
    <property type="project" value="TreeGrafter"/>
</dbReference>
<feature type="compositionally biased region" description="Low complexity" evidence="1">
    <location>
        <begin position="426"/>
        <end position="437"/>
    </location>
</feature>
<dbReference type="GO" id="GO:0005634">
    <property type="term" value="C:nucleus"/>
    <property type="evidence" value="ECO:0007669"/>
    <property type="project" value="InterPro"/>
</dbReference>
<comment type="caution">
    <text evidence="2">The sequence shown here is derived from an EMBL/GenBank/DDBJ whole genome shotgun (WGS) entry which is preliminary data.</text>
</comment>
<accession>A0A8J4TB10</accession>
<dbReference type="PANTHER" id="PTHR10063">
    <property type="entry name" value="TUBERIN"/>
    <property type="match status" value="1"/>
</dbReference>
<feature type="region of interest" description="Disordered" evidence="1">
    <location>
        <begin position="363"/>
        <end position="455"/>
    </location>
</feature>
<proteinExistence type="predicted"/>
<dbReference type="GO" id="GO:0005096">
    <property type="term" value="F:GTPase activator activity"/>
    <property type="evidence" value="ECO:0007669"/>
    <property type="project" value="InterPro"/>
</dbReference>
<dbReference type="OrthoDB" id="19311at2759"/>
<dbReference type="AlphaFoldDB" id="A0A8J4TB10"/>
<sequence>MDRVFRRHKISEVDTVKSQRKFLTDKDTFQRIKHLKLLISQLPLPDLQTFFVENRSYVFHTFSDAFFTVEQELKFKSNPTNVKDLENVLFIFENILILLPEFIQQRWQYNCIVEVLEELLNEKNNLYIRKYGIKLFLLWYQILGPNATSKGHQMFNNLVPGFGHWIYEYQKRSTAKVPARGSVVSEHSKNKDIGSGPIKYFGVSPKESGVLLPSFQFEQQQSNHDLGQHLLQHFLGCLVADVSQVVWSNGSLERHMLQFWFLFEQLKRTYLPVIFPCLSPLYSIYEPSQLKELKSPSEILSSLQDYPISPTLLPIYQETLVLWLTRYIDTNPKNYFPDPSSSIDERGTPQSISTISHHMGLATGTGSVDIHSNEKDYTGANPPHSPVGDPLLVNPDFFSATPSSSASSRREADRGETRDLGRHKSSVASSTMNSVSSFDQPVIRRPSSPGHHPHLLESKTLSRVNEANMVCAVLYQCRQNINLLHDILHHAFLLPIQCYNALFAVISVYSSWLEVSS</sequence>
<evidence type="ECO:0000313" key="2">
    <source>
        <dbReference type="EMBL" id="KAF5397769.1"/>
    </source>
</evidence>
<keyword evidence="3" id="KW-1185">Reference proteome</keyword>
<gene>
    <name evidence="2" type="ORF">PHET_09304</name>
</gene>
<evidence type="ECO:0000256" key="1">
    <source>
        <dbReference type="SAM" id="MobiDB-lite"/>
    </source>
</evidence>
<name>A0A8J4TB10_9TREM</name>
<protein>
    <submittedName>
        <fullName evidence="2">Uncharacterized protein</fullName>
    </submittedName>
</protein>
<dbReference type="Proteomes" id="UP000748531">
    <property type="component" value="Unassembled WGS sequence"/>
</dbReference>
<organism evidence="2 3">
    <name type="scientific">Paragonimus heterotremus</name>
    <dbReference type="NCBI Taxonomy" id="100268"/>
    <lineage>
        <taxon>Eukaryota</taxon>
        <taxon>Metazoa</taxon>
        <taxon>Spiralia</taxon>
        <taxon>Lophotrochozoa</taxon>
        <taxon>Platyhelminthes</taxon>
        <taxon>Trematoda</taxon>
        <taxon>Digenea</taxon>
        <taxon>Plagiorchiida</taxon>
        <taxon>Troglotremata</taxon>
        <taxon>Troglotrematidae</taxon>
        <taxon>Paragonimus</taxon>
    </lineage>
</organism>
<dbReference type="PANTHER" id="PTHR10063:SF11">
    <property type="entry name" value="RHO GTPASE-ACTIVATING PROTEIN CG5521-RELATED"/>
    <property type="match status" value="1"/>
</dbReference>
<dbReference type="InterPro" id="IPR027107">
    <property type="entry name" value="Tuberin/Ral-act_asu"/>
</dbReference>
<reference evidence="2" key="1">
    <citation type="submission" date="2019-05" db="EMBL/GenBank/DDBJ databases">
        <title>Annotation for the trematode Paragonimus heterotremus.</title>
        <authorList>
            <person name="Choi Y.-J."/>
        </authorList>
    </citation>
    <scope>NUCLEOTIDE SEQUENCE</scope>
    <source>
        <strain evidence="2">LC</strain>
    </source>
</reference>
<feature type="compositionally biased region" description="Basic and acidic residues" evidence="1">
    <location>
        <begin position="408"/>
        <end position="422"/>
    </location>
</feature>
<dbReference type="EMBL" id="LUCH01005802">
    <property type="protein sequence ID" value="KAF5397769.1"/>
    <property type="molecule type" value="Genomic_DNA"/>
</dbReference>